<evidence type="ECO:0000313" key="1">
    <source>
        <dbReference type="EMBL" id="CAL1273928.1"/>
    </source>
</evidence>
<dbReference type="Proteomes" id="UP001497382">
    <property type="component" value="Unassembled WGS sequence"/>
</dbReference>
<dbReference type="EMBL" id="CAXIEN010000071">
    <property type="protein sequence ID" value="CAL1273928.1"/>
    <property type="molecule type" value="Genomic_DNA"/>
</dbReference>
<protein>
    <submittedName>
        <fullName evidence="1">Uncharacterized protein</fullName>
    </submittedName>
</protein>
<sequence length="87" mass="9917">MGHLSVSRRRYALSHGTINPLQPANVFDIILEAVSNVKRSVVDFHKKKENMNMTNAIQYSQKQSRSSLSDSHWRKTLSVCKVSKAFL</sequence>
<organism evidence="1 2">
    <name type="scientific">Larinioides sclopetarius</name>
    <dbReference type="NCBI Taxonomy" id="280406"/>
    <lineage>
        <taxon>Eukaryota</taxon>
        <taxon>Metazoa</taxon>
        <taxon>Ecdysozoa</taxon>
        <taxon>Arthropoda</taxon>
        <taxon>Chelicerata</taxon>
        <taxon>Arachnida</taxon>
        <taxon>Araneae</taxon>
        <taxon>Araneomorphae</taxon>
        <taxon>Entelegynae</taxon>
        <taxon>Araneoidea</taxon>
        <taxon>Araneidae</taxon>
        <taxon>Larinioides</taxon>
    </lineage>
</organism>
<accession>A0AAV1ZRY4</accession>
<proteinExistence type="predicted"/>
<dbReference type="AlphaFoldDB" id="A0AAV1ZRY4"/>
<name>A0AAV1ZRY4_9ARAC</name>
<keyword evidence="2" id="KW-1185">Reference proteome</keyword>
<gene>
    <name evidence="1" type="ORF">LARSCL_LOCUS7173</name>
</gene>
<comment type="caution">
    <text evidence="1">The sequence shown here is derived from an EMBL/GenBank/DDBJ whole genome shotgun (WGS) entry which is preliminary data.</text>
</comment>
<evidence type="ECO:0000313" key="2">
    <source>
        <dbReference type="Proteomes" id="UP001497382"/>
    </source>
</evidence>
<reference evidence="1 2" key="1">
    <citation type="submission" date="2024-04" db="EMBL/GenBank/DDBJ databases">
        <authorList>
            <person name="Rising A."/>
            <person name="Reimegard J."/>
            <person name="Sonavane S."/>
            <person name="Akerstrom W."/>
            <person name="Nylinder S."/>
            <person name="Hedman E."/>
            <person name="Kallberg Y."/>
        </authorList>
    </citation>
    <scope>NUCLEOTIDE SEQUENCE [LARGE SCALE GENOMIC DNA]</scope>
</reference>